<reference evidence="1" key="1">
    <citation type="journal article" date="2018" name="Nat. Genet.">
        <title>Extensive intraspecific gene order and gene structural variations between Mo17 and other maize genomes.</title>
        <authorList>
            <person name="Sun S."/>
            <person name="Zhou Y."/>
            <person name="Chen J."/>
            <person name="Shi J."/>
            <person name="Zhao H."/>
            <person name="Zhao H."/>
            <person name="Song W."/>
            <person name="Zhang M."/>
            <person name="Cui Y."/>
            <person name="Dong X."/>
            <person name="Liu H."/>
            <person name="Ma X."/>
            <person name="Jiao Y."/>
            <person name="Wang B."/>
            <person name="Wei X."/>
            <person name="Stein J.C."/>
            <person name="Glaubitz J.C."/>
            <person name="Lu F."/>
            <person name="Yu G."/>
            <person name="Liang C."/>
            <person name="Fengler K."/>
            <person name="Li B."/>
            <person name="Rafalski A."/>
            <person name="Schnable P.S."/>
            <person name="Ware D.H."/>
            <person name="Buckler E.S."/>
            <person name="Lai J."/>
        </authorList>
    </citation>
    <scope>NUCLEOTIDE SEQUENCE [LARGE SCALE GENOMIC DNA]</scope>
    <source>
        <tissue evidence="1">Seedling</tissue>
    </source>
</reference>
<name>A0A3L6DJC9_MAIZE</name>
<sequence>MRVVSLSHRILGLKQPLCICRGRLVLIYPFSRPHSRGSLWH</sequence>
<protein>
    <submittedName>
        <fullName evidence="1">Uncharacterized protein</fullName>
    </submittedName>
</protein>
<organism evidence="1">
    <name type="scientific">Zea mays</name>
    <name type="common">Maize</name>
    <dbReference type="NCBI Taxonomy" id="4577"/>
    <lineage>
        <taxon>Eukaryota</taxon>
        <taxon>Viridiplantae</taxon>
        <taxon>Streptophyta</taxon>
        <taxon>Embryophyta</taxon>
        <taxon>Tracheophyta</taxon>
        <taxon>Spermatophyta</taxon>
        <taxon>Magnoliopsida</taxon>
        <taxon>Liliopsida</taxon>
        <taxon>Poales</taxon>
        <taxon>Poaceae</taxon>
        <taxon>PACMAD clade</taxon>
        <taxon>Panicoideae</taxon>
        <taxon>Andropogonodae</taxon>
        <taxon>Andropogoneae</taxon>
        <taxon>Tripsacinae</taxon>
        <taxon>Zea</taxon>
    </lineage>
</organism>
<evidence type="ECO:0000313" key="1">
    <source>
        <dbReference type="EMBL" id="PWZ08448.1"/>
    </source>
</evidence>
<dbReference type="AlphaFoldDB" id="A0A3L6DJC9"/>
<gene>
    <name evidence="1" type="ORF">Zm00014a_010154</name>
</gene>
<accession>A0A3L6DJC9</accession>
<dbReference type="EMBL" id="NCVQ01000009">
    <property type="protein sequence ID" value="PWZ08448.1"/>
    <property type="molecule type" value="Genomic_DNA"/>
</dbReference>
<comment type="caution">
    <text evidence="1">The sequence shown here is derived from an EMBL/GenBank/DDBJ whole genome shotgun (WGS) entry which is preliminary data.</text>
</comment>
<dbReference type="Proteomes" id="UP000251960">
    <property type="component" value="Chromosome 8"/>
</dbReference>
<proteinExistence type="predicted"/>